<dbReference type="EMBL" id="VWLB01000073">
    <property type="protein sequence ID" value="KAA3921872.1"/>
    <property type="molecule type" value="Genomic_DNA"/>
</dbReference>
<reference evidence="10 11" key="1">
    <citation type="submission" date="2016-10" db="EMBL/GenBank/DDBJ databases">
        <authorList>
            <person name="de Groot N.N."/>
        </authorList>
    </citation>
    <scope>NUCLEOTIDE SEQUENCE [LARGE SCALE GENOMIC DNA]</scope>
    <source>
        <strain evidence="10 11">NLAE-zl-C57</strain>
    </source>
</reference>
<proteinExistence type="predicted"/>
<dbReference type="EMBL" id="CP041395">
    <property type="protein sequence ID" value="QDM09523.1"/>
    <property type="molecule type" value="Genomic_DNA"/>
</dbReference>
<evidence type="ECO:0000313" key="12">
    <source>
        <dbReference type="Proteomes" id="UP000286031"/>
    </source>
</evidence>
<dbReference type="EMBL" id="VWGP01000005">
    <property type="protein sequence ID" value="KAA4538503.1"/>
    <property type="molecule type" value="Genomic_DNA"/>
</dbReference>
<dbReference type="EMBL" id="JAQNZF010000007">
    <property type="protein sequence ID" value="MDC2741923.1"/>
    <property type="molecule type" value="Genomic_DNA"/>
</dbReference>
<dbReference type="Proteomes" id="UP000365824">
    <property type="component" value="Unassembled WGS sequence"/>
</dbReference>
<dbReference type="Proteomes" id="UP000181870">
    <property type="component" value="Unassembled WGS sequence"/>
</dbReference>
<protein>
    <submittedName>
        <fullName evidence="3">Uncharacterized protein</fullName>
    </submittedName>
</protein>
<dbReference type="Proteomes" id="UP001215078">
    <property type="component" value="Unassembled WGS sequence"/>
</dbReference>
<evidence type="ECO:0000256" key="1">
    <source>
        <dbReference type="SAM" id="SignalP"/>
    </source>
</evidence>
<dbReference type="Proteomes" id="UP000435985">
    <property type="component" value="Unassembled WGS sequence"/>
</dbReference>
<gene>
    <name evidence="9" type="ORF">DWV35_05065</name>
    <name evidence="8" type="ORF">DYI28_12800</name>
    <name evidence="4" type="ORF">F3B85_09715</name>
    <name evidence="5" type="ORF">F3B98_09240</name>
    <name evidence="3" type="ORF">F3D66_16230</name>
    <name evidence="2" type="ORF">F3F25_26940</name>
    <name evidence="6" type="ORF">PO382_06770</name>
    <name evidence="7" type="ORF">PQ628_14605</name>
    <name evidence="10" type="ORF">SAMN05192582_11008</name>
</gene>
<evidence type="ECO:0000313" key="9">
    <source>
        <dbReference type="EMBL" id="RGX12083.1"/>
    </source>
</evidence>
<evidence type="ECO:0000313" key="2">
    <source>
        <dbReference type="EMBL" id="KAA3921872.1"/>
    </source>
</evidence>
<reference evidence="8" key="6">
    <citation type="submission" date="2019-07" db="EMBL/GenBank/DDBJ databases">
        <authorList>
            <person name="Ross B.D."/>
            <person name="Verster A.J."/>
            <person name="Radey M.C."/>
            <person name="Schmidtke D.T."/>
            <person name="Pope C.E."/>
            <person name="Hoffman L.R."/>
            <person name="Hajjar A."/>
            <person name="Peterson S.B."/>
            <person name="Borenstein E."/>
            <person name="Mougous J.D."/>
        </authorList>
    </citation>
    <scope>NUCLEOTIDE SEQUENCE</scope>
    <source>
        <strain evidence="8">3725 D1 iv</strain>
    </source>
</reference>
<evidence type="ECO:0000313" key="13">
    <source>
        <dbReference type="Proteomes" id="UP000318823"/>
    </source>
</evidence>
<name>A0A139LFD7_BACOV</name>
<keyword evidence="16" id="KW-1185">Reference proteome</keyword>
<dbReference type="STRING" id="28116.Bovatus_02190"/>
<feature type="chain" id="PRO_5014531274" evidence="1">
    <location>
        <begin position="32"/>
        <end position="273"/>
    </location>
</feature>
<evidence type="ECO:0000313" key="17">
    <source>
        <dbReference type="Proteomes" id="UP000478493"/>
    </source>
</evidence>
<feature type="signal peptide" evidence="1">
    <location>
        <begin position="1"/>
        <end position="31"/>
    </location>
</feature>
<dbReference type="Proteomes" id="UP000318823">
    <property type="component" value="Chromosome"/>
</dbReference>
<dbReference type="EMBL" id="FNDO01000100">
    <property type="protein sequence ID" value="SDI98309.1"/>
    <property type="molecule type" value="Genomic_DNA"/>
</dbReference>
<evidence type="ECO:0000313" key="3">
    <source>
        <dbReference type="EMBL" id="KAA4095553.1"/>
    </source>
</evidence>
<evidence type="ECO:0000313" key="4">
    <source>
        <dbReference type="EMBL" id="KAA4538503.1"/>
    </source>
</evidence>
<dbReference type="Proteomes" id="UP001219389">
    <property type="component" value="Unassembled WGS sequence"/>
</dbReference>
<evidence type="ECO:0000313" key="11">
    <source>
        <dbReference type="Proteomes" id="UP000181870"/>
    </source>
</evidence>
<sequence>MAGNLLKKSSGLMLLCSVSLLMIVMTGCQEAKLKTVIGIANKQCPLDMGEVGNITSIIYDGDNVVYTLNMNEEITNIKILKDNPESMKSSIKMMFQNPAADVKEMLKLMAKCNSGLHMIFVGNKSGEQAVCELTAEELKEVINTNADPAQSGQTKLEAQLKMANLQFPMQASEEVVVEKIEIIGESVVYICSVDEELCPISQIEENAAEVKEGIVSTLASQTDPATQIFIKTCVENNKNITYRYIGKDSGKQYDVVIPVSDLKKMLIKNKISS</sequence>
<dbReference type="PROSITE" id="PS51257">
    <property type="entry name" value="PROKAR_LIPOPROTEIN"/>
    <property type="match status" value="1"/>
</dbReference>
<reference evidence="8" key="3">
    <citation type="journal article" date="2018" name="Nature">
        <title>Human gut bacteria contain acquired interbacterial defence systems.</title>
        <authorList>
            <person name="Ross B.D."/>
            <person name="Verster A.J."/>
            <person name="Radey M.C."/>
            <person name="Schmidtke D.T."/>
            <person name="Pope C.E."/>
            <person name="Hoffman L.R."/>
            <person name="Hajjar A."/>
            <person name="Peterson S.B."/>
            <person name="Borenstein E."/>
            <person name="Mougous J."/>
        </authorList>
    </citation>
    <scope>NUCLEOTIDE SEQUENCE</scope>
    <source>
        <strain evidence="8">3725 D1 iv</strain>
    </source>
</reference>
<dbReference type="EMBL" id="VWKB01000022">
    <property type="protein sequence ID" value="KAA4095553.1"/>
    <property type="molecule type" value="Genomic_DNA"/>
</dbReference>
<dbReference type="Proteomes" id="UP000473905">
    <property type="component" value="Unassembled WGS sequence"/>
</dbReference>
<evidence type="ECO:0000313" key="8">
    <source>
        <dbReference type="EMBL" id="QDM09523.1"/>
    </source>
</evidence>
<dbReference type="PATRIC" id="fig|28116.10.peg.1263"/>
<dbReference type="Proteomes" id="UP000286031">
    <property type="component" value="Unassembled WGS sequence"/>
</dbReference>
<evidence type="ECO:0000313" key="15">
    <source>
        <dbReference type="Proteomes" id="UP000435985"/>
    </source>
</evidence>
<organism evidence="3 16">
    <name type="scientific">Bacteroides ovatus</name>
    <dbReference type="NCBI Taxonomy" id="28116"/>
    <lineage>
        <taxon>Bacteria</taxon>
        <taxon>Pseudomonadati</taxon>
        <taxon>Bacteroidota</taxon>
        <taxon>Bacteroidia</taxon>
        <taxon>Bacteroidales</taxon>
        <taxon>Bacteroidaceae</taxon>
        <taxon>Bacteroides</taxon>
    </lineage>
</organism>
<dbReference type="Proteomes" id="UP000478493">
    <property type="component" value="Unassembled WGS sequence"/>
</dbReference>
<evidence type="ECO:0000313" key="10">
    <source>
        <dbReference type="EMBL" id="SDI98309.1"/>
    </source>
</evidence>
<evidence type="ECO:0000313" key="6">
    <source>
        <dbReference type="EMBL" id="MDC2741923.1"/>
    </source>
</evidence>
<evidence type="ECO:0000313" key="5">
    <source>
        <dbReference type="EMBL" id="KAA4664892.1"/>
    </source>
</evidence>
<reference evidence="6" key="7">
    <citation type="submission" date="2022-10" db="EMBL/GenBank/DDBJ databases">
        <title>Human gut microbiome strain richness.</title>
        <authorList>
            <person name="Chen-Liaw A."/>
        </authorList>
    </citation>
    <scope>NUCLEOTIDE SEQUENCE</scope>
    <source>
        <strain evidence="6">BSD2780120875st1_E1_BSD2780120875_150330</strain>
        <strain evidence="7">RTP21484st1_H8_RTP21484_190118</strain>
    </source>
</reference>
<evidence type="ECO:0000313" key="16">
    <source>
        <dbReference type="Proteomes" id="UP000473905"/>
    </source>
</evidence>
<reference evidence="9 12" key="4">
    <citation type="submission" date="2018-08" db="EMBL/GenBank/DDBJ databases">
        <title>A genome reference for cultivated species of the human gut microbiota.</title>
        <authorList>
            <person name="Zou Y."/>
            <person name="Xue W."/>
            <person name="Luo G."/>
        </authorList>
    </citation>
    <scope>NUCLEOTIDE SEQUENCE [LARGE SCALE GENOMIC DNA]</scope>
    <source>
        <strain evidence="9 12">AF04-46</strain>
    </source>
</reference>
<dbReference type="RefSeq" id="WP_004306654.1">
    <property type="nucleotide sequence ID" value="NZ_CAAKNR010000217.1"/>
</dbReference>
<evidence type="ECO:0000313" key="7">
    <source>
        <dbReference type="EMBL" id="MDC7959437.1"/>
    </source>
</evidence>
<dbReference type="AlphaFoldDB" id="A0A139LFD7"/>
<reference evidence="14 15" key="5">
    <citation type="journal article" date="2019" name="Nat. Med.">
        <title>A library of human gut bacterial isolates paired with longitudinal multiomics data enables mechanistic microbiome research.</title>
        <authorList>
            <person name="Poyet M."/>
            <person name="Groussin M."/>
            <person name="Gibbons S.M."/>
            <person name="Avila-Pacheco J."/>
            <person name="Jiang X."/>
            <person name="Kearney S.M."/>
            <person name="Perrotta A.R."/>
            <person name="Berdy B."/>
            <person name="Zhao S."/>
            <person name="Lieberman T.D."/>
            <person name="Swanson P.K."/>
            <person name="Smith M."/>
            <person name="Roesemann S."/>
            <person name="Alexander J.E."/>
            <person name="Rich S.A."/>
            <person name="Livny J."/>
            <person name="Vlamakis H."/>
            <person name="Clish C."/>
            <person name="Bullock K."/>
            <person name="Deik A."/>
            <person name="Scott J."/>
            <person name="Pierce K.A."/>
            <person name="Xavier R.J."/>
            <person name="Alm E.J."/>
        </authorList>
    </citation>
    <scope>NUCLEOTIDE SEQUENCE [LARGE SCALE GENOMIC DNA]</scope>
    <source>
        <strain evidence="3 16">BIOML-A134</strain>
        <strain evidence="5 15">BIOML-A14</strain>
        <strain evidence="2 14">BIOML-A160</strain>
        <strain evidence="4 17">BIOML-A41</strain>
    </source>
</reference>
<dbReference type="EMBL" id="VWFO01000008">
    <property type="protein sequence ID" value="KAA4664892.1"/>
    <property type="molecule type" value="Genomic_DNA"/>
</dbReference>
<dbReference type="EMBL" id="QSBI01000004">
    <property type="protein sequence ID" value="RGX12083.1"/>
    <property type="molecule type" value="Genomic_DNA"/>
</dbReference>
<evidence type="ECO:0000313" key="14">
    <source>
        <dbReference type="Proteomes" id="UP000365824"/>
    </source>
</evidence>
<keyword evidence="1" id="KW-0732">Signal</keyword>
<accession>A0A139LFD7</accession>
<dbReference type="EMBL" id="JAQQPO010000016">
    <property type="protein sequence ID" value="MDC7959437.1"/>
    <property type="molecule type" value="Genomic_DNA"/>
</dbReference>
<reference evidence="13" key="2">
    <citation type="journal article" date="2018" name="J. Anim. Genet.">
        <title>Acquired interbacterial defense systems protect against interspecies antagonism in the human gut microbiome.</title>
        <authorList>
            <person name="Ross B.D."/>
            <person name="Verster A.J."/>
            <person name="Radey M.C."/>
            <person name="Schmidtke D.T."/>
            <person name="Pope C.E."/>
            <person name="Hoffman L.R."/>
            <person name="Hajjar A."/>
            <person name="Peterson S.B."/>
            <person name="Borenstein E."/>
            <person name="Mougous J."/>
        </authorList>
    </citation>
    <scope>NUCLEOTIDE SEQUENCE [LARGE SCALE GENOMIC DNA]</scope>
    <source>
        <strain evidence="13">3725 D1 iv</strain>
    </source>
</reference>